<keyword evidence="2" id="KW-1185">Reference proteome</keyword>
<dbReference type="AlphaFoldDB" id="A0AAV4SS83"/>
<comment type="caution">
    <text evidence="1">The sequence shown here is derived from an EMBL/GenBank/DDBJ whole genome shotgun (WGS) entry which is preliminary data.</text>
</comment>
<gene>
    <name evidence="1" type="ORF">CEXT_577731</name>
</gene>
<protein>
    <submittedName>
        <fullName evidence="1">Uncharacterized protein</fullName>
    </submittedName>
</protein>
<organism evidence="1 2">
    <name type="scientific">Caerostris extrusa</name>
    <name type="common">Bark spider</name>
    <name type="synonym">Caerostris bankana</name>
    <dbReference type="NCBI Taxonomy" id="172846"/>
    <lineage>
        <taxon>Eukaryota</taxon>
        <taxon>Metazoa</taxon>
        <taxon>Ecdysozoa</taxon>
        <taxon>Arthropoda</taxon>
        <taxon>Chelicerata</taxon>
        <taxon>Arachnida</taxon>
        <taxon>Araneae</taxon>
        <taxon>Araneomorphae</taxon>
        <taxon>Entelegynae</taxon>
        <taxon>Araneoidea</taxon>
        <taxon>Araneidae</taxon>
        <taxon>Caerostris</taxon>
    </lineage>
</organism>
<evidence type="ECO:0000313" key="1">
    <source>
        <dbReference type="EMBL" id="GIY34473.1"/>
    </source>
</evidence>
<dbReference type="EMBL" id="BPLR01009773">
    <property type="protein sequence ID" value="GIY34473.1"/>
    <property type="molecule type" value="Genomic_DNA"/>
</dbReference>
<evidence type="ECO:0000313" key="2">
    <source>
        <dbReference type="Proteomes" id="UP001054945"/>
    </source>
</evidence>
<accession>A0AAV4SS83</accession>
<sequence>MCLQLIINTNGIPHINDWTVRWPLAFHNPYPQINAQFSELQKYNLSISCRLWANRINPRNPMSLLFTFLTALLLFRSLFANHAFTTQLNQTKQTKCSASPLPFRNSAICERTSSLILLFEAWDNSGIELFHSSFSLC</sequence>
<proteinExistence type="predicted"/>
<name>A0AAV4SS83_CAEEX</name>
<dbReference type="Proteomes" id="UP001054945">
    <property type="component" value="Unassembled WGS sequence"/>
</dbReference>
<reference evidence="1 2" key="1">
    <citation type="submission" date="2021-06" db="EMBL/GenBank/DDBJ databases">
        <title>Caerostris extrusa draft genome.</title>
        <authorList>
            <person name="Kono N."/>
            <person name="Arakawa K."/>
        </authorList>
    </citation>
    <scope>NUCLEOTIDE SEQUENCE [LARGE SCALE GENOMIC DNA]</scope>
</reference>